<dbReference type="Proteomes" id="UP000230066">
    <property type="component" value="Unassembled WGS sequence"/>
</dbReference>
<dbReference type="Pfam" id="PF04669">
    <property type="entry name" value="PBDC1"/>
    <property type="match status" value="1"/>
</dbReference>
<dbReference type="InterPro" id="IPR023139">
    <property type="entry name" value="PBDC1-like_dom_sf"/>
</dbReference>
<proteinExistence type="predicted"/>
<accession>A0A4E0RKN5</accession>
<organism evidence="2 3">
    <name type="scientific">Fasciola hepatica</name>
    <name type="common">Liver fluke</name>
    <dbReference type="NCBI Taxonomy" id="6192"/>
    <lineage>
        <taxon>Eukaryota</taxon>
        <taxon>Metazoa</taxon>
        <taxon>Spiralia</taxon>
        <taxon>Lophotrochozoa</taxon>
        <taxon>Platyhelminthes</taxon>
        <taxon>Trematoda</taxon>
        <taxon>Digenea</taxon>
        <taxon>Plagiorchiida</taxon>
        <taxon>Echinostomata</taxon>
        <taxon>Echinostomatoidea</taxon>
        <taxon>Fasciolidae</taxon>
        <taxon>Fasciola</taxon>
    </lineage>
</organism>
<dbReference type="PANTHER" id="PTHR13410">
    <property type="entry name" value="PROTEIN PBDC1"/>
    <property type="match status" value="1"/>
</dbReference>
<dbReference type="PANTHER" id="PTHR13410:SF9">
    <property type="entry name" value="PROTEIN PBDC1"/>
    <property type="match status" value="1"/>
</dbReference>
<evidence type="ECO:0000313" key="2">
    <source>
        <dbReference type="EMBL" id="THD27933.1"/>
    </source>
</evidence>
<evidence type="ECO:0000259" key="1">
    <source>
        <dbReference type="Pfam" id="PF04669"/>
    </source>
</evidence>
<reference evidence="2" key="1">
    <citation type="submission" date="2019-03" db="EMBL/GenBank/DDBJ databases">
        <title>Improved annotation for the trematode Fasciola hepatica.</title>
        <authorList>
            <person name="Choi Y.-J."/>
            <person name="Martin J."/>
            <person name="Mitreva M."/>
        </authorList>
    </citation>
    <scope>NUCLEOTIDE SEQUENCE [LARGE SCALE GENOMIC DNA]</scope>
</reference>
<evidence type="ECO:0000313" key="3">
    <source>
        <dbReference type="Proteomes" id="UP000230066"/>
    </source>
</evidence>
<dbReference type="InterPro" id="IPR008476">
    <property type="entry name" value="PBDC1_metazoa/fungi"/>
</dbReference>
<protein>
    <submittedName>
        <fullName evidence="2">DUF757 domain-containing protein</fullName>
    </submittedName>
</protein>
<keyword evidence="3" id="KW-1185">Reference proteome</keyword>
<dbReference type="InterPro" id="IPR021148">
    <property type="entry name" value="Polysacc_synth_dom"/>
</dbReference>
<dbReference type="AlphaFoldDB" id="A0A4E0RKN5"/>
<gene>
    <name evidence="2" type="ORF">D915_001248</name>
</gene>
<dbReference type="Gene3D" id="1.10.3560.10">
    <property type="entry name" value="yst0336 like domain"/>
    <property type="match status" value="1"/>
</dbReference>
<comment type="caution">
    <text evidence="2">The sequence shown here is derived from an EMBL/GenBank/DDBJ whole genome shotgun (WGS) entry which is preliminary data.</text>
</comment>
<dbReference type="GO" id="GO:0005737">
    <property type="term" value="C:cytoplasm"/>
    <property type="evidence" value="ECO:0007669"/>
    <property type="project" value="TreeGrafter"/>
</dbReference>
<dbReference type="EMBL" id="JXXN02000281">
    <property type="protein sequence ID" value="THD27933.1"/>
    <property type="molecule type" value="Genomic_DNA"/>
</dbReference>
<feature type="domain" description="Polysaccharide biosynthesis" evidence="1">
    <location>
        <begin position="67"/>
        <end position="190"/>
    </location>
</feature>
<sequence>METSHNSQKICSYARNIFNRLFILTDLLSIRTEANQPSSRVTAQIHLVHHKGMLDSEARNYVNDPNIEIGWAIKSFEHAEAHFRLLCSVDDAKNLRLTGLDDEIYEEFTNLFPDLKVDVISEDELKSAESKANWRVFCNRFEDKVDDFNWATLFRLDASKGYDEENTCIVPRIQFLALEIARNRKGVNKSEMLRKLQG</sequence>
<name>A0A4E0RKN5_FASHE</name>